<dbReference type="OMA" id="FILYLGW"/>
<comment type="similarity">
    <text evidence="2">Belongs to the Tom7 family.</text>
</comment>
<dbReference type="EMBL" id="JH971389">
    <property type="protein sequence ID" value="EKM79882.1"/>
    <property type="molecule type" value="Genomic_DNA"/>
</dbReference>
<keyword evidence="4" id="KW-0812">Transmembrane</keyword>
<sequence length="51" mass="5813">MPSEDTKERIAKVVEISRTVLHYGWIPFIIYVGFTRSNPQPSLIKLISPLA</sequence>
<dbReference type="GO" id="GO:0045040">
    <property type="term" value="P:protein insertion into mitochondrial outer membrane"/>
    <property type="evidence" value="ECO:0007669"/>
    <property type="project" value="TreeGrafter"/>
</dbReference>
<dbReference type="Pfam" id="PF08038">
    <property type="entry name" value="Tom7"/>
    <property type="match status" value="1"/>
</dbReference>
<proteinExistence type="inferred from homology"/>
<dbReference type="HOGENOM" id="CLU_173610_1_1_1"/>
<keyword evidence="5" id="KW-1000">Mitochondrion outer membrane</keyword>
<dbReference type="GeneID" id="18830207"/>
<dbReference type="PANTHER" id="PTHR34944">
    <property type="entry name" value="MITOCHONDRIAL IMPORT RECEPTOR SUBUNIT TOM7"/>
    <property type="match status" value="1"/>
</dbReference>
<evidence type="ECO:0000256" key="8">
    <source>
        <dbReference type="ARBA" id="ARBA00023128"/>
    </source>
</evidence>
<dbReference type="GO" id="GO:0005742">
    <property type="term" value="C:mitochondrial outer membrane translocase complex"/>
    <property type="evidence" value="ECO:0007669"/>
    <property type="project" value="InterPro"/>
</dbReference>
<dbReference type="AlphaFoldDB" id="K5XA01"/>
<dbReference type="eggNOG" id="KOG4449">
    <property type="taxonomic scope" value="Eukaryota"/>
</dbReference>
<keyword evidence="9" id="KW-0472">Membrane</keyword>
<evidence type="ECO:0000256" key="7">
    <source>
        <dbReference type="ARBA" id="ARBA00022989"/>
    </source>
</evidence>
<dbReference type="InterPro" id="IPR012621">
    <property type="entry name" value="Tom7"/>
</dbReference>
<dbReference type="KEGG" id="abp:AGABI1DRAFT57124"/>
<keyword evidence="6" id="KW-0653">Protein transport</keyword>
<dbReference type="OrthoDB" id="284357at2759"/>
<organism evidence="10 11">
    <name type="scientific">Agaricus bisporus var. burnettii (strain JB137-S8 / ATCC MYA-4627 / FGSC 10392)</name>
    <name type="common">White button mushroom</name>
    <dbReference type="NCBI Taxonomy" id="597362"/>
    <lineage>
        <taxon>Eukaryota</taxon>
        <taxon>Fungi</taxon>
        <taxon>Dikarya</taxon>
        <taxon>Basidiomycota</taxon>
        <taxon>Agaricomycotina</taxon>
        <taxon>Agaricomycetes</taxon>
        <taxon>Agaricomycetidae</taxon>
        <taxon>Agaricales</taxon>
        <taxon>Agaricineae</taxon>
        <taxon>Agaricaceae</taxon>
        <taxon>Agaricus</taxon>
    </lineage>
</organism>
<evidence type="ECO:0000256" key="9">
    <source>
        <dbReference type="ARBA" id="ARBA00023136"/>
    </source>
</evidence>
<dbReference type="GO" id="GO:0030150">
    <property type="term" value="P:protein import into mitochondrial matrix"/>
    <property type="evidence" value="ECO:0007669"/>
    <property type="project" value="InterPro"/>
</dbReference>
<keyword evidence="3" id="KW-0813">Transport</keyword>
<protein>
    <recommendedName>
        <fullName evidence="12">Tom7-domain-containing protein</fullName>
    </recommendedName>
</protein>
<evidence type="ECO:0000256" key="5">
    <source>
        <dbReference type="ARBA" id="ARBA00022787"/>
    </source>
</evidence>
<evidence type="ECO:0000256" key="2">
    <source>
        <dbReference type="ARBA" id="ARBA00010917"/>
    </source>
</evidence>
<dbReference type="Proteomes" id="UP000008493">
    <property type="component" value="Unassembled WGS sequence"/>
</dbReference>
<dbReference type="InParanoid" id="K5XA01"/>
<dbReference type="PANTHER" id="PTHR34944:SF2">
    <property type="entry name" value="MITOCHONDRIAL IMPORT RECEPTOR SUBUNIT TOM7"/>
    <property type="match status" value="1"/>
</dbReference>
<dbReference type="STRING" id="597362.K5XA01"/>
<evidence type="ECO:0000256" key="4">
    <source>
        <dbReference type="ARBA" id="ARBA00022692"/>
    </source>
</evidence>
<gene>
    <name evidence="10" type="ORF">AGABI1DRAFT_57124</name>
</gene>
<keyword evidence="7" id="KW-1133">Transmembrane helix</keyword>
<keyword evidence="11" id="KW-1185">Reference proteome</keyword>
<dbReference type="RefSeq" id="XP_007328913.1">
    <property type="nucleotide sequence ID" value="XM_007328851.1"/>
</dbReference>
<evidence type="ECO:0000256" key="3">
    <source>
        <dbReference type="ARBA" id="ARBA00022448"/>
    </source>
</evidence>
<comment type="subcellular location">
    <subcellularLocation>
        <location evidence="1">Mitochondrion outer membrane</location>
        <topology evidence="1">Single-pass membrane protein</topology>
    </subcellularLocation>
</comment>
<evidence type="ECO:0000313" key="11">
    <source>
        <dbReference type="Proteomes" id="UP000008493"/>
    </source>
</evidence>
<accession>K5XA01</accession>
<name>K5XA01_AGABU</name>
<evidence type="ECO:0000256" key="1">
    <source>
        <dbReference type="ARBA" id="ARBA00004572"/>
    </source>
</evidence>
<evidence type="ECO:0000256" key="6">
    <source>
        <dbReference type="ARBA" id="ARBA00022927"/>
    </source>
</evidence>
<evidence type="ECO:0000313" key="10">
    <source>
        <dbReference type="EMBL" id="EKM79882.1"/>
    </source>
</evidence>
<dbReference type="FunCoup" id="K5XA01">
    <property type="interactions" value="21"/>
</dbReference>
<keyword evidence="8" id="KW-0496">Mitochondrion</keyword>
<evidence type="ECO:0008006" key="12">
    <source>
        <dbReference type="Google" id="ProtNLM"/>
    </source>
</evidence>
<reference evidence="11" key="1">
    <citation type="journal article" date="2012" name="Proc. Natl. Acad. Sci. U.S.A.">
        <title>Genome sequence of the button mushroom Agaricus bisporus reveals mechanisms governing adaptation to a humic-rich ecological niche.</title>
        <authorList>
            <person name="Morin E."/>
            <person name="Kohler A."/>
            <person name="Baker A.R."/>
            <person name="Foulongne-Oriol M."/>
            <person name="Lombard V."/>
            <person name="Nagy L.G."/>
            <person name="Ohm R.A."/>
            <person name="Patyshakuliyeva A."/>
            <person name="Brun A."/>
            <person name="Aerts A.L."/>
            <person name="Bailey A.M."/>
            <person name="Billette C."/>
            <person name="Coutinho P.M."/>
            <person name="Deakin G."/>
            <person name="Doddapaneni H."/>
            <person name="Floudas D."/>
            <person name="Grimwood J."/>
            <person name="Hilden K."/>
            <person name="Kuees U."/>
            <person name="LaButti K.M."/>
            <person name="Lapidus A."/>
            <person name="Lindquist E.A."/>
            <person name="Lucas S.M."/>
            <person name="Murat C."/>
            <person name="Riley R.W."/>
            <person name="Salamov A.A."/>
            <person name="Schmutz J."/>
            <person name="Subramanian V."/>
            <person name="Woesten H.A.B."/>
            <person name="Xu J."/>
            <person name="Eastwood D.C."/>
            <person name="Foster G.D."/>
            <person name="Sonnenberg A.S."/>
            <person name="Cullen D."/>
            <person name="de Vries R.P."/>
            <person name="Lundell T."/>
            <person name="Hibbett D.S."/>
            <person name="Henrissat B."/>
            <person name="Burton K.S."/>
            <person name="Kerrigan R.W."/>
            <person name="Challen M.P."/>
            <person name="Grigoriev I.V."/>
            <person name="Martin F."/>
        </authorList>
    </citation>
    <scope>NUCLEOTIDE SEQUENCE [LARGE SCALE GENOMIC DNA]</scope>
    <source>
        <strain evidence="11">JB137-S8 / ATCC MYA-4627 / FGSC 10392</strain>
    </source>
</reference>